<accession>A0ACC0ASB7</accession>
<sequence length="626" mass="71153">MKGAAGGSSYNLPAKRRWKGLVVAVLGLVFLSMLVPLVFLLGLHSGFHSYSGYSSEQGSSDSVGLQFHNSVIAQTRNKSKEDQSRHVDDLIRRLGPTIPKVYKKNSDDEAKNKTHAFAVLPLPPQLPQIHLNTNSTGSSDKGDVADAMSRDRRTLCELKFGSYCLWRQEHKDTLKDSTVKKMKDLLYVARAYYPSIAKLPALDKLSHELKQNIQEFERILSEATTDKDLPPLTKNKMEKMESVVARAKSFPVDCNNVDKKFRQLVDLTEDEANFHMKQSAFLFQLAIQTMPKSLHCLSMRLTVEYFRSTPPDLDSLLKDKFLNPELQHYVIFSNNVLASSAVINSTVMNAKDTSSQVFHVLTDAQNYFAMKLWFSLNKYLKASVQVLDIEGLKLKDHYKVSNFNWLMPQEFRVSFHGVDKISRASMHTEYVSTFSHSHFLLPDIFQRLKKVVILDDDIIVQRDLSALWSLDLGGKVNGALMLCRVRLSQLKNYLRGNSFDKDSCAWMSGVNVIDLDRWRDHDLTKTYQSFVNEQLKTKEGLSEAVVLRATLLTFQGHVYALDDSWVLSGLGYNYGLDNESIKKAAVLHFNGNMKPWLELGIPKYKGFWRNYLISESSFLSACNVNQ</sequence>
<dbReference type="EMBL" id="CM044705">
    <property type="protein sequence ID" value="KAI5662867.1"/>
    <property type="molecule type" value="Genomic_DNA"/>
</dbReference>
<protein>
    <submittedName>
        <fullName evidence="1">Uncharacterized protein</fullName>
    </submittedName>
</protein>
<evidence type="ECO:0000313" key="2">
    <source>
        <dbReference type="Proteomes" id="UP001060085"/>
    </source>
</evidence>
<dbReference type="Proteomes" id="UP001060085">
    <property type="component" value="Linkage Group LG05"/>
</dbReference>
<name>A0ACC0ASB7_CATRO</name>
<proteinExistence type="predicted"/>
<gene>
    <name evidence="1" type="ORF">M9H77_22190</name>
</gene>
<evidence type="ECO:0000313" key="1">
    <source>
        <dbReference type="EMBL" id="KAI5662867.1"/>
    </source>
</evidence>
<reference evidence="2" key="1">
    <citation type="journal article" date="2023" name="Nat. Plants">
        <title>Single-cell RNA sequencing provides a high-resolution roadmap for understanding the multicellular compartmentation of specialized metabolism.</title>
        <authorList>
            <person name="Sun S."/>
            <person name="Shen X."/>
            <person name="Li Y."/>
            <person name="Li Y."/>
            <person name="Wang S."/>
            <person name="Li R."/>
            <person name="Zhang H."/>
            <person name="Shen G."/>
            <person name="Guo B."/>
            <person name="Wei J."/>
            <person name="Xu J."/>
            <person name="St-Pierre B."/>
            <person name="Chen S."/>
            <person name="Sun C."/>
        </authorList>
    </citation>
    <scope>NUCLEOTIDE SEQUENCE [LARGE SCALE GENOMIC DNA]</scope>
</reference>
<comment type="caution">
    <text evidence="1">The sequence shown here is derived from an EMBL/GenBank/DDBJ whole genome shotgun (WGS) entry which is preliminary data.</text>
</comment>
<organism evidence="1 2">
    <name type="scientific">Catharanthus roseus</name>
    <name type="common">Madagascar periwinkle</name>
    <name type="synonym">Vinca rosea</name>
    <dbReference type="NCBI Taxonomy" id="4058"/>
    <lineage>
        <taxon>Eukaryota</taxon>
        <taxon>Viridiplantae</taxon>
        <taxon>Streptophyta</taxon>
        <taxon>Embryophyta</taxon>
        <taxon>Tracheophyta</taxon>
        <taxon>Spermatophyta</taxon>
        <taxon>Magnoliopsida</taxon>
        <taxon>eudicotyledons</taxon>
        <taxon>Gunneridae</taxon>
        <taxon>Pentapetalae</taxon>
        <taxon>asterids</taxon>
        <taxon>lamiids</taxon>
        <taxon>Gentianales</taxon>
        <taxon>Apocynaceae</taxon>
        <taxon>Rauvolfioideae</taxon>
        <taxon>Vinceae</taxon>
        <taxon>Catharanthinae</taxon>
        <taxon>Catharanthus</taxon>
    </lineage>
</organism>
<keyword evidence="2" id="KW-1185">Reference proteome</keyword>